<accession>A0A158E8E7</accession>
<dbReference type="Proteomes" id="UP000054903">
    <property type="component" value="Unassembled WGS sequence"/>
</dbReference>
<dbReference type="RefSeq" id="WP_061138680.1">
    <property type="nucleotide sequence ID" value="NZ_FCNX02000029.1"/>
</dbReference>
<reference evidence="1" key="1">
    <citation type="submission" date="2016-01" db="EMBL/GenBank/DDBJ databases">
        <authorList>
            <person name="Peeters C."/>
        </authorList>
    </citation>
    <scope>NUCLEOTIDE SEQUENCE</scope>
    <source>
        <strain evidence="1">LMG 29320</strain>
    </source>
</reference>
<comment type="caution">
    <text evidence="1">The sequence shown here is derived from an EMBL/GenBank/DDBJ whole genome shotgun (WGS) entry which is preliminary data.</text>
</comment>
<dbReference type="EMBL" id="FCNX02000029">
    <property type="protein sequence ID" value="SAL03152.1"/>
    <property type="molecule type" value="Genomic_DNA"/>
</dbReference>
<dbReference type="AlphaFoldDB" id="A0A158E8E7"/>
<keyword evidence="2" id="KW-1185">Reference proteome</keyword>
<evidence type="ECO:0000313" key="1">
    <source>
        <dbReference type="EMBL" id="SAL03152.1"/>
    </source>
</evidence>
<gene>
    <name evidence="1" type="ORF">AWB77_06721</name>
</gene>
<name>A0A158E8E7_9BURK</name>
<organism evidence="1 2">
    <name type="scientific">Caballeronia fortuita</name>
    <dbReference type="NCBI Taxonomy" id="1777138"/>
    <lineage>
        <taxon>Bacteria</taxon>
        <taxon>Pseudomonadati</taxon>
        <taxon>Pseudomonadota</taxon>
        <taxon>Betaproteobacteria</taxon>
        <taxon>Burkholderiales</taxon>
        <taxon>Burkholderiaceae</taxon>
        <taxon>Caballeronia</taxon>
    </lineage>
</organism>
<dbReference type="STRING" id="1777138.AWB77_06721"/>
<protein>
    <submittedName>
        <fullName evidence="1">Uncharacterized protein</fullName>
    </submittedName>
</protein>
<evidence type="ECO:0000313" key="2">
    <source>
        <dbReference type="Proteomes" id="UP000054903"/>
    </source>
</evidence>
<sequence>MTAKFDRHRAARLADELAAELAKLQPMPMSLQKAGDVMTTVKFCMEPLARNLRGGLYECLEPGQEIPAWMKD</sequence>
<proteinExistence type="predicted"/>